<dbReference type="Proteomes" id="UP001203284">
    <property type="component" value="Unassembled WGS sequence"/>
</dbReference>
<dbReference type="InterPro" id="IPR013611">
    <property type="entry name" value="Transp-assoc_OB_typ2"/>
</dbReference>
<comment type="similarity">
    <text evidence="1">Belongs to the ABC transporter superfamily.</text>
</comment>
<dbReference type="GO" id="GO:0005524">
    <property type="term" value="F:ATP binding"/>
    <property type="evidence" value="ECO:0007669"/>
    <property type="project" value="UniProtKB-KW"/>
</dbReference>
<gene>
    <name evidence="6" type="ORF">MWN34_02210</name>
</gene>
<dbReference type="InterPro" id="IPR017871">
    <property type="entry name" value="ABC_transporter-like_CS"/>
</dbReference>
<protein>
    <submittedName>
        <fullName evidence="6">ABC transporter ATP-binding protein</fullName>
    </submittedName>
</protein>
<dbReference type="Gene3D" id="2.40.50.140">
    <property type="entry name" value="Nucleic acid-binding proteins"/>
    <property type="match status" value="1"/>
</dbReference>
<dbReference type="InterPro" id="IPR003593">
    <property type="entry name" value="AAA+_ATPase"/>
</dbReference>
<evidence type="ECO:0000313" key="6">
    <source>
        <dbReference type="EMBL" id="MCK0195718.1"/>
    </source>
</evidence>
<dbReference type="InterPro" id="IPR027417">
    <property type="entry name" value="P-loop_NTPase"/>
</dbReference>
<dbReference type="PROSITE" id="PS50893">
    <property type="entry name" value="ABC_TRANSPORTER_2"/>
    <property type="match status" value="1"/>
</dbReference>
<sequence length="352" mass="38207">MPGDVAALELAGLRKSYGNHPVVQEVDLRLPRGALLTLLGPSGCGKSTLLRMIAGFVEPSAGDILINGRSILPLRPERRPTAMVFQSYALFPHMTVFDNVAFGLRLRATPRAQLGDKVRRALALVRMDPFEARFPSELSGGQQQRVALARCLVVEPEILLLDEPFGALDRHLREEMQVEMRKLQRQLGVTMVVVTHDQEEALVLSDYIAVMRAGAIEQFAEPIELYDRPANRFVASFMGVSNLIDGTLERGGETSFRFPGGAALAVASALPSGPVTLAIRPEAVRLCALDDRACRLAGTVAFTSLVGSRLSCEIKVDDAVLTALIPRHGSGPVIGERVGLAIAEEQLQLFPR</sequence>
<dbReference type="SUPFAM" id="SSF50331">
    <property type="entry name" value="MOP-like"/>
    <property type="match status" value="1"/>
</dbReference>
<dbReference type="InterPro" id="IPR050093">
    <property type="entry name" value="ABC_SmlMolc_Importer"/>
</dbReference>
<keyword evidence="3" id="KW-0547">Nucleotide-binding</keyword>
<evidence type="ECO:0000259" key="5">
    <source>
        <dbReference type="PROSITE" id="PS50893"/>
    </source>
</evidence>
<evidence type="ECO:0000256" key="1">
    <source>
        <dbReference type="ARBA" id="ARBA00005417"/>
    </source>
</evidence>
<dbReference type="EMBL" id="JALKCH010000002">
    <property type="protein sequence ID" value="MCK0195718.1"/>
    <property type="molecule type" value="Genomic_DNA"/>
</dbReference>
<dbReference type="InterPro" id="IPR008995">
    <property type="entry name" value="Mo/tungstate-bd_C_term_dom"/>
</dbReference>
<dbReference type="RefSeq" id="WP_247026169.1">
    <property type="nucleotide sequence ID" value="NZ_JALKCH010000002.1"/>
</dbReference>
<keyword evidence="2" id="KW-0813">Transport</keyword>
<dbReference type="InterPro" id="IPR012340">
    <property type="entry name" value="NA-bd_OB-fold"/>
</dbReference>
<keyword evidence="4 6" id="KW-0067">ATP-binding</keyword>
<dbReference type="PANTHER" id="PTHR42781">
    <property type="entry name" value="SPERMIDINE/PUTRESCINE IMPORT ATP-BINDING PROTEIN POTA"/>
    <property type="match status" value="1"/>
</dbReference>
<dbReference type="PANTHER" id="PTHR42781:SF4">
    <property type="entry name" value="SPERMIDINE_PUTRESCINE IMPORT ATP-BINDING PROTEIN POTA"/>
    <property type="match status" value="1"/>
</dbReference>
<name>A0ABT0D6Y1_9HYPH</name>
<dbReference type="PROSITE" id="PS00211">
    <property type="entry name" value="ABC_TRANSPORTER_1"/>
    <property type="match status" value="1"/>
</dbReference>
<dbReference type="SMART" id="SM00382">
    <property type="entry name" value="AAA"/>
    <property type="match status" value="1"/>
</dbReference>
<evidence type="ECO:0000256" key="3">
    <source>
        <dbReference type="ARBA" id="ARBA00022741"/>
    </source>
</evidence>
<accession>A0ABT0D6Y1</accession>
<proteinExistence type="inferred from homology"/>
<evidence type="ECO:0000256" key="2">
    <source>
        <dbReference type="ARBA" id="ARBA00022448"/>
    </source>
</evidence>
<evidence type="ECO:0000313" key="7">
    <source>
        <dbReference type="Proteomes" id="UP001203284"/>
    </source>
</evidence>
<evidence type="ECO:0000256" key="4">
    <source>
        <dbReference type="ARBA" id="ARBA00022840"/>
    </source>
</evidence>
<dbReference type="SUPFAM" id="SSF52540">
    <property type="entry name" value="P-loop containing nucleoside triphosphate hydrolases"/>
    <property type="match status" value="1"/>
</dbReference>
<reference evidence="6 7" key="1">
    <citation type="submission" date="2022-04" db="EMBL/GenBank/DDBJ databases">
        <authorList>
            <person name="Grouzdev D.S."/>
            <person name="Pantiukh K.S."/>
            <person name="Krutkina M.S."/>
        </authorList>
    </citation>
    <scope>NUCLEOTIDE SEQUENCE [LARGE SCALE GENOMIC DNA]</scope>
    <source>
        <strain evidence="6 7">6x-1</strain>
    </source>
</reference>
<organism evidence="6 7">
    <name type="scientific">Ancylobacter crimeensis</name>
    <dbReference type="NCBI Taxonomy" id="2579147"/>
    <lineage>
        <taxon>Bacteria</taxon>
        <taxon>Pseudomonadati</taxon>
        <taxon>Pseudomonadota</taxon>
        <taxon>Alphaproteobacteria</taxon>
        <taxon>Hyphomicrobiales</taxon>
        <taxon>Xanthobacteraceae</taxon>
        <taxon>Ancylobacter</taxon>
    </lineage>
</organism>
<dbReference type="InterPro" id="IPR003439">
    <property type="entry name" value="ABC_transporter-like_ATP-bd"/>
</dbReference>
<comment type="caution">
    <text evidence="6">The sequence shown here is derived from an EMBL/GenBank/DDBJ whole genome shotgun (WGS) entry which is preliminary data.</text>
</comment>
<dbReference type="Pfam" id="PF00005">
    <property type="entry name" value="ABC_tran"/>
    <property type="match status" value="1"/>
</dbReference>
<dbReference type="Pfam" id="PF08402">
    <property type="entry name" value="TOBE_2"/>
    <property type="match status" value="1"/>
</dbReference>
<feature type="domain" description="ABC transporter" evidence="5">
    <location>
        <begin position="8"/>
        <end position="238"/>
    </location>
</feature>
<keyword evidence="7" id="KW-1185">Reference proteome</keyword>
<dbReference type="Gene3D" id="3.40.50.300">
    <property type="entry name" value="P-loop containing nucleotide triphosphate hydrolases"/>
    <property type="match status" value="1"/>
</dbReference>
<dbReference type="Gene3D" id="2.40.50.100">
    <property type="match status" value="1"/>
</dbReference>